<dbReference type="KEGG" id="hmg:100199544"/>
<reference evidence="3" key="1">
    <citation type="journal article" date="2013" name="Genome Biol. Evol.">
        <title>Punctuated emergences of genetic and phenotypic innovations in eumetazoan, bilaterian, euteleostome, and hominidae ancestors.</title>
        <authorList>
            <person name="Wenger Y."/>
            <person name="Galliot B."/>
        </authorList>
    </citation>
    <scope>NUCLEOTIDE SEQUENCE</scope>
    <source>
        <tissue evidence="3">Whole animals</tissue>
    </source>
</reference>
<accession>T2M651</accession>
<dbReference type="SMART" id="SM00164">
    <property type="entry name" value="TBC"/>
    <property type="match status" value="1"/>
</dbReference>
<dbReference type="SUPFAM" id="SSF47923">
    <property type="entry name" value="Ypt/Rab-GAP domain of gyp1p"/>
    <property type="match status" value="2"/>
</dbReference>
<feature type="domain" description="Rab-GAP TBC" evidence="2">
    <location>
        <begin position="78"/>
        <end position="265"/>
    </location>
</feature>
<evidence type="ECO:0000313" key="3">
    <source>
        <dbReference type="EMBL" id="CDG67584.1"/>
    </source>
</evidence>
<evidence type="ECO:0000256" key="1">
    <source>
        <dbReference type="ARBA" id="ARBA00022468"/>
    </source>
</evidence>
<dbReference type="OMA" id="QICHKYL"/>
<gene>
    <name evidence="3" type="primary">TBC1D10A</name>
</gene>
<dbReference type="FunFam" id="1.10.8.270:FF:000007">
    <property type="entry name" value="TBC1 domain family member 10A"/>
    <property type="match status" value="1"/>
</dbReference>
<dbReference type="InterPro" id="IPR050302">
    <property type="entry name" value="Rab_GAP_TBC_domain"/>
</dbReference>
<dbReference type="Gene3D" id="1.10.472.80">
    <property type="entry name" value="Ypt/Rab-GAP domain of gyp1p, domain 3"/>
    <property type="match status" value="1"/>
</dbReference>
<proteinExistence type="evidence at transcript level"/>
<evidence type="ECO:0000259" key="2">
    <source>
        <dbReference type="PROSITE" id="PS50086"/>
    </source>
</evidence>
<dbReference type="Gene3D" id="1.10.10.750">
    <property type="entry name" value="Ypt/Rab-GAP domain of gyp1p, domain 1"/>
    <property type="match status" value="1"/>
</dbReference>
<dbReference type="PANTHER" id="PTHR47219">
    <property type="entry name" value="RAB GTPASE-ACTIVATING PROTEIN 1-LIKE"/>
    <property type="match status" value="1"/>
</dbReference>
<dbReference type="GO" id="GO:0031267">
    <property type="term" value="F:small GTPase binding"/>
    <property type="evidence" value="ECO:0007669"/>
    <property type="project" value="TreeGrafter"/>
</dbReference>
<dbReference type="FunFam" id="1.10.472.80:FF:000008">
    <property type="entry name" value="TBC1 domain family member 10A"/>
    <property type="match status" value="1"/>
</dbReference>
<dbReference type="EMBL" id="HAAD01001352">
    <property type="protein sequence ID" value="CDG67584.1"/>
    <property type="molecule type" value="mRNA"/>
</dbReference>
<dbReference type="GO" id="GO:0005096">
    <property type="term" value="F:GTPase activator activity"/>
    <property type="evidence" value="ECO:0007669"/>
    <property type="project" value="UniProtKB-KW"/>
</dbReference>
<dbReference type="PROSITE" id="PS50086">
    <property type="entry name" value="TBC_RABGAP"/>
    <property type="match status" value="1"/>
</dbReference>
<dbReference type="PANTHER" id="PTHR47219:SF4">
    <property type="entry name" value="TBC1 DOMAIN FAMILY MEMBER 10A"/>
    <property type="match status" value="1"/>
</dbReference>
<sequence>MNENIENVSNNSNTLLKVDGHGFIVSHRLYSRVASLPNSSQMGAVGKRREMKWLEMINSWDRYVMKHPMKIKRRCQKGIPQSVRSLAWQFLSGANILIEKNIGLFEKLSGNKNSKWVDIIQKDIPRTFRHHCMFHETGSQGQDNLFKVLVAFSEYDSSIGYSQALAPIAAVLLMHMPPSETFWVLVAITRSYLPGYFGEKMEAMKFDGMLFGLLLDNYLPKVGKHMKDLQIDPLMYIVEWMVCIFSRCLPFQTVLRIWDMFFCEGVKVLFKTGLSIMKIVLSTQNDLFEKDEFQTTNLLHNLPYDLMTDKILLTEIINIKISEQQFETAHAKICAANPDLKMNRFNGCIKYNTRIVS</sequence>
<dbReference type="AlphaFoldDB" id="T2M651"/>
<dbReference type="FunFam" id="1.10.10.750:FF:000001">
    <property type="entry name" value="TBC1 domain family member 10A"/>
    <property type="match status" value="1"/>
</dbReference>
<name>T2M651_HYDVU</name>
<organism evidence="3">
    <name type="scientific">Hydra vulgaris</name>
    <name type="common">Hydra</name>
    <name type="synonym">Hydra attenuata</name>
    <dbReference type="NCBI Taxonomy" id="6087"/>
    <lineage>
        <taxon>Eukaryota</taxon>
        <taxon>Metazoa</taxon>
        <taxon>Cnidaria</taxon>
        <taxon>Hydrozoa</taxon>
        <taxon>Hydroidolina</taxon>
        <taxon>Anthoathecata</taxon>
        <taxon>Aplanulata</taxon>
        <taxon>Hydridae</taxon>
        <taxon>Hydra</taxon>
    </lineage>
</organism>
<keyword evidence="1" id="KW-0343">GTPase activation</keyword>
<dbReference type="Gene3D" id="1.10.8.270">
    <property type="entry name" value="putative rabgap domain of human tbc1 domain family member 14 like domains"/>
    <property type="match status" value="1"/>
</dbReference>
<dbReference type="InterPro" id="IPR035969">
    <property type="entry name" value="Rab-GAP_TBC_sf"/>
</dbReference>
<dbReference type="InterPro" id="IPR000195">
    <property type="entry name" value="Rab-GAP-TBC_dom"/>
</dbReference>
<dbReference type="GO" id="GO:0005886">
    <property type="term" value="C:plasma membrane"/>
    <property type="evidence" value="ECO:0007669"/>
    <property type="project" value="UniProtKB-ARBA"/>
</dbReference>
<dbReference type="Pfam" id="PF00566">
    <property type="entry name" value="RabGAP-TBC"/>
    <property type="match status" value="1"/>
</dbReference>
<dbReference type="OrthoDB" id="159449at2759"/>
<protein>
    <submittedName>
        <fullName evidence="3">TBC1 domain family member 10A</fullName>
    </submittedName>
</protein>